<organism evidence="2 3">
    <name type="scientific">Terribacillus aidingensis</name>
    <dbReference type="NCBI Taxonomy" id="586416"/>
    <lineage>
        <taxon>Bacteria</taxon>
        <taxon>Bacillati</taxon>
        <taxon>Bacillota</taxon>
        <taxon>Bacilli</taxon>
        <taxon>Bacillales</taxon>
        <taxon>Bacillaceae</taxon>
        <taxon>Terribacillus</taxon>
    </lineage>
</organism>
<name>A0A285MZJ1_9BACI</name>
<keyword evidence="1" id="KW-1133">Transmembrane helix</keyword>
<keyword evidence="3" id="KW-1185">Reference proteome</keyword>
<reference evidence="3" key="1">
    <citation type="submission" date="2017-09" db="EMBL/GenBank/DDBJ databases">
        <authorList>
            <person name="Varghese N."/>
            <person name="Submissions S."/>
        </authorList>
    </citation>
    <scope>NUCLEOTIDE SEQUENCE [LARGE SCALE GENOMIC DNA]</scope>
    <source>
        <strain evidence="3">CGMCC 1.8913</strain>
    </source>
</reference>
<accession>A0A285MZJ1</accession>
<gene>
    <name evidence="2" type="ORF">SAMN05421503_0154</name>
</gene>
<dbReference type="Proteomes" id="UP000219356">
    <property type="component" value="Unassembled WGS sequence"/>
</dbReference>
<evidence type="ECO:0000313" key="3">
    <source>
        <dbReference type="Proteomes" id="UP000219356"/>
    </source>
</evidence>
<keyword evidence="1" id="KW-0812">Transmembrane</keyword>
<feature type="transmembrane region" description="Helical" evidence="1">
    <location>
        <begin position="6"/>
        <end position="27"/>
    </location>
</feature>
<proteinExistence type="predicted"/>
<keyword evidence="1" id="KW-0472">Membrane</keyword>
<evidence type="ECO:0000256" key="1">
    <source>
        <dbReference type="SAM" id="Phobius"/>
    </source>
</evidence>
<evidence type="ECO:0000313" key="2">
    <source>
        <dbReference type="EMBL" id="SNZ02615.1"/>
    </source>
</evidence>
<dbReference type="AlphaFoldDB" id="A0A285MZJ1"/>
<dbReference type="EMBL" id="OBEK01000001">
    <property type="protein sequence ID" value="SNZ02615.1"/>
    <property type="molecule type" value="Genomic_DNA"/>
</dbReference>
<sequence>MSSYKAVCKVLGLNMSFKGLLLLFCCLDKRLYWKQKRPDKKGDEEVNAGLISLETL</sequence>
<protein>
    <submittedName>
        <fullName evidence="2">Uncharacterized protein</fullName>
    </submittedName>
</protein>